<sequence length="100" mass="11634">MRHDQVIYLLSVTVEEDEIGNQIETITERMVFANELAVTSEEFYNAAATGLRPAKRFEVYSFEYQGEDRLRHDSVVYRIIRAETRGEKTRITCEKVVADD</sequence>
<evidence type="ECO:0008006" key="3">
    <source>
        <dbReference type="Google" id="ProtNLM"/>
    </source>
</evidence>
<dbReference type="Proteomes" id="UP000196475">
    <property type="component" value="Unassembled WGS sequence"/>
</dbReference>
<dbReference type="AlphaFoldDB" id="A0A1Y3PEB9"/>
<accession>A0A1Y3PEB9</accession>
<comment type="caution">
    <text evidence="1">The sequence shown here is derived from an EMBL/GenBank/DDBJ whole genome shotgun (WGS) entry which is preliminary data.</text>
</comment>
<evidence type="ECO:0000313" key="1">
    <source>
        <dbReference type="EMBL" id="OUM85691.1"/>
    </source>
</evidence>
<organism evidence="1 2">
    <name type="scientific">Bacillus thermozeamaize</name>
    <dbReference type="NCBI Taxonomy" id="230954"/>
    <lineage>
        <taxon>Bacteria</taxon>
        <taxon>Bacillati</taxon>
        <taxon>Bacillota</taxon>
        <taxon>Bacilli</taxon>
        <taxon>Bacillales</taxon>
        <taxon>Bacillaceae</taxon>
        <taxon>Bacillus</taxon>
    </lineage>
</organism>
<evidence type="ECO:0000313" key="2">
    <source>
        <dbReference type="Proteomes" id="UP000196475"/>
    </source>
</evidence>
<gene>
    <name evidence="1" type="ORF">BAA01_09490</name>
</gene>
<dbReference type="EMBL" id="LZRT01000098">
    <property type="protein sequence ID" value="OUM85691.1"/>
    <property type="molecule type" value="Genomic_DNA"/>
</dbReference>
<reference evidence="2" key="1">
    <citation type="submission" date="2016-06" db="EMBL/GenBank/DDBJ databases">
        <authorList>
            <person name="Nascimento L."/>
            <person name="Pereira R.V."/>
            <person name="Martins L.F."/>
            <person name="Quaggio R.B."/>
            <person name="Silva A.M."/>
            <person name="Setubal J.C."/>
        </authorList>
    </citation>
    <scope>NUCLEOTIDE SEQUENCE [LARGE SCALE GENOMIC DNA]</scope>
</reference>
<dbReference type="Gene3D" id="2.40.10.270">
    <property type="entry name" value="Bacteriophage SPP1 head-tail adaptor protein"/>
    <property type="match status" value="1"/>
</dbReference>
<name>A0A1Y3PEB9_9BACI</name>
<dbReference type="InterPro" id="IPR038666">
    <property type="entry name" value="SSP1_head-tail_sf"/>
</dbReference>
<proteinExistence type="predicted"/>
<dbReference type="NCBIfam" id="TIGR01563">
    <property type="entry name" value="gp16_SPP1"/>
    <property type="match status" value="1"/>
</dbReference>
<dbReference type="InterPro" id="IPR008767">
    <property type="entry name" value="Phage_SPP1_head-tail_adaptor"/>
</dbReference>
<protein>
    <recommendedName>
        <fullName evidence="3">Phage head-tail adapter protein</fullName>
    </recommendedName>
</protein>